<keyword evidence="2" id="KW-1185">Reference proteome</keyword>
<dbReference type="OrthoDB" id="5798893at2759"/>
<proteinExistence type="predicted"/>
<evidence type="ECO:0000313" key="1">
    <source>
        <dbReference type="EMBL" id="RCN36116.1"/>
    </source>
</evidence>
<dbReference type="EMBL" id="JOJR01000587">
    <property type="protein sequence ID" value="RCN36116.1"/>
    <property type="molecule type" value="Genomic_DNA"/>
</dbReference>
<sequence>MLWLSVLYGSPRPDLLPSPSRIFFSESQSSFQFFRRALSIPSVRVSPRPLLSPMSHTIEISIAISDLVGVEHLARVNCVLWQNDTESEKNWRHLGTTNAAVVINRSVDFEDKISFKYVFEKAQLIKIDICRLHDGETASGSDDVVGSCIFKVDELIGSFGLQLRRSLL</sequence>
<protein>
    <submittedName>
        <fullName evidence="1">Uncharacterized protein</fullName>
    </submittedName>
</protein>
<dbReference type="AlphaFoldDB" id="A0A368FV91"/>
<organism evidence="1 2">
    <name type="scientific">Ancylostoma caninum</name>
    <name type="common">Dog hookworm</name>
    <dbReference type="NCBI Taxonomy" id="29170"/>
    <lineage>
        <taxon>Eukaryota</taxon>
        <taxon>Metazoa</taxon>
        <taxon>Ecdysozoa</taxon>
        <taxon>Nematoda</taxon>
        <taxon>Chromadorea</taxon>
        <taxon>Rhabditida</taxon>
        <taxon>Rhabditina</taxon>
        <taxon>Rhabditomorpha</taxon>
        <taxon>Strongyloidea</taxon>
        <taxon>Ancylostomatidae</taxon>
        <taxon>Ancylostomatinae</taxon>
        <taxon>Ancylostoma</taxon>
    </lineage>
</organism>
<comment type="caution">
    <text evidence="1">The sequence shown here is derived from an EMBL/GenBank/DDBJ whole genome shotgun (WGS) entry which is preliminary data.</text>
</comment>
<name>A0A368FV91_ANCCA</name>
<evidence type="ECO:0000313" key="2">
    <source>
        <dbReference type="Proteomes" id="UP000252519"/>
    </source>
</evidence>
<dbReference type="STRING" id="29170.A0A368FV91"/>
<reference evidence="1 2" key="1">
    <citation type="submission" date="2014-10" db="EMBL/GenBank/DDBJ databases">
        <title>Draft genome of the hookworm Ancylostoma caninum.</title>
        <authorList>
            <person name="Mitreva M."/>
        </authorList>
    </citation>
    <scope>NUCLEOTIDE SEQUENCE [LARGE SCALE GENOMIC DNA]</scope>
    <source>
        <strain evidence="1 2">Baltimore</strain>
    </source>
</reference>
<gene>
    <name evidence="1" type="ORF">ANCCAN_17992</name>
</gene>
<dbReference type="Proteomes" id="UP000252519">
    <property type="component" value="Unassembled WGS sequence"/>
</dbReference>
<accession>A0A368FV91</accession>